<organism evidence="4 5">
    <name type="scientific">Hyaloscypha bicolor E</name>
    <dbReference type="NCBI Taxonomy" id="1095630"/>
    <lineage>
        <taxon>Eukaryota</taxon>
        <taxon>Fungi</taxon>
        <taxon>Dikarya</taxon>
        <taxon>Ascomycota</taxon>
        <taxon>Pezizomycotina</taxon>
        <taxon>Leotiomycetes</taxon>
        <taxon>Helotiales</taxon>
        <taxon>Hyaloscyphaceae</taxon>
        <taxon>Hyaloscypha</taxon>
        <taxon>Hyaloscypha bicolor</taxon>
    </lineage>
</organism>
<dbReference type="InterPro" id="IPR050955">
    <property type="entry name" value="Plant_Biomass_Hydrol_Est"/>
</dbReference>
<dbReference type="SUPFAM" id="SSF53474">
    <property type="entry name" value="alpha/beta-Hydrolases"/>
    <property type="match status" value="1"/>
</dbReference>
<dbReference type="AlphaFoldDB" id="A0A2J6SP56"/>
<dbReference type="GO" id="GO:0016787">
    <property type="term" value="F:hydrolase activity"/>
    <property type="evidence" value="ECO:0007669"/>
    <property type="project" value="UniProtKB-KW"/>
</dbReference>
<feature type="region of interest" description="Disordered" evidence="3">
    <location>
        <begin position="96"/>
        <end position="124"/>
    </location>
</feature>
<dbReference type="RefSeq" id="XP_024729432.1">
    <property type="nucleotide sequence ID" value="XM_024883956.1"/>
</dbReference>
<reference evidence="4 5" key="1">
    <citation type="submission" date="2016-04" db="EMBL/GenBank/DDBJ databases">
        <title>A degradative enzymes factory behind the ericoid mycorrhizal symbiosis.</title>
        <authorList>
            <consortium name="DOE Joint Genome Institute"/>
            <person name="Martino E."/>
            <person name="Morin E."/>
            <person name="Grelet G."/>
            <person name="Kuo A."/>
            <person name="Kohler A."/>
            <person name="Daghino S."/>
            <person name="Barry K."/>
            <person name="Choi C."/>
            <person name="Cichocki N."/>
            <person name="Clum A."/>
            <person name="Copeland A."/>
            <person name="Hainaut M."/>
            <person name="Haridas S."/>
            <person name="Labutti K."/>
            <person name="Lindquist E."/>
            <person name="Lipzen A."/>
            <person name="Khouja H.-R."/>
            <person name="Murat C."/>
            <person name="Ohm R."/>
            <person name="Olson A."/>
            <person name="Spatafora J."/>
            <person name="Veneault-Fourrey C."/>
            <person name="Henrissat B."/>
            <person name="Grigoriev I."/>
            <person name="Martin F."/>
            <person name="Perotto S."/>
        </authorList>
    </citation>
    <scope>NUCLEOTIDE SEQUENCE [LARGE SCALE GENOMIC DNA]</scope>
    <source>
        <strain evidence="4 5">E</strain>
    </source>
</reference>
<dbReference type="STRING" id="1095630.A0A2J6SP56"/>
<evidence type="ECO:0000256" key="3">
    <source>
        <dbReference type="SAM" id="MobiDB-lite"/>
    </source>
</evidence>
<dbReference type="PANTHER" id="PTHR43037:SF5">
    <property type="entry name" value="FERULOYL ESTERASE"/>
    <property type="match status" value="1"/>
</dbReference>
<dbReference type="PANTHER" id="PTHR43037">
    <property type="entry name" value="UNNAMED PRODUCT-RELATED"/>
    <property type="match status" value="1"/>
</dbReference>
<accession>A0A2J6SP56</accession>
<protein>
    <submittedName>
        <fullName evidence="4">Carbohydrate esterase family 1 protein</fullName>
    </submittedName>
</protein>
<dbReference type="EMBL" id="KZ613902">
    <property type="protein sequence ID" value="PMD52528.1"/>
    <property type="molecule type" value="Genomic_DNA"/>
</dbReference>
<evidence type="ECO:0000256" key="1">
    <source>
        <dbReference type="ARBA" id="ARBA00022729"/>
    </source>
</evidence>
<keyword evidence="5" id="KW-1185">Reference proteome</keyword>
<evidence type="ECO:0000256" key="2">
    <source>
        <dbReference type="ARBA" id="ARBA00022801"/>
    </source>
</evidence>
<dbReference type="Gene3D" id="3.40.50.1820">
    <property type="entry name" value="alpha/beta hydrolase"/>
    <property type="match status" value="1"/>
</dbReference>
<evidence type="ECO:0000313" key="5">
    <source>
        <dbReference type="Proteomes" id="UP000235371"/>
    </source>
</evidence>
<dbReference type="InterPro" id="IPR029058">
    <property type="entry name" value="AB_hydrolase_fold"/>
</dbReference>
<dbReference type="InParanoid" id="A0A2J6SP56"/>
<keyword evidence="1" id="KW-0732">Signal</keyword>
<name>A0A2J6SP56_9HELO</name>
<evidence type="ECO:0000313" key="4">
    <source>
        <dbReference type="EMBL" id="PMD52528.1"/>
    </source>
</evidence>
<dbReference type="GeneID" id="36592033"/>
<keyword evidence="2" id="KW-0378">Hydrolase</keyword>
<sequence length="124" mass="12744">MLHGCIGIGAGYYQSTNYASLADVGTNKSLKHGGAGDSNGPPNMVEYMITTYRADPKKIFVTGSSSGGIMTNVLSAVCPDVTATVSAYPRLAAGRLAGSPSYSPVTAKPDCANSEKLPKVKKLG</sequence>
<dbReference type="OrthoDB" id="2425929at2759"/>
<dbReference type="Proteomes" id="UP000235371">
    <property type="component" value="Unassembled WGS sequence"/>
</dbReference>
<gene>
    <name evidence="4" type="ORF">K444DRAFT_636124</name>
</gene>
<proteinExistence type="predicted"/>